<dbReference type="AlphaFoldDB" id="A0A9P5ELN2"/>
<protein>
    <submittedName>
        <fullName evidence="1">Uncharacterized protein</fullName>
    </submittedName>
</protein>
<evidence type="ECO:0000313" key="1">
    <source>
        <dbReference type="EMBL" id="KAF4853238.1"/>
    </source>
</evidence>
<accession>A0A9P5ELN2</accession>
<sequence>MTGQVLPSRLVDPRKLSSLLKQKFGSRGVGYRVEMRHNTYRIYAQKQLSPKELNDCYYGQCR</sequence>
<evidence type="ECO:0000313" key="2">
    <source>
        <dbReference type="Proteomes" id="UP000711996"/>
    </source>
</evidence>
<keyword evidence="2" id="KW-1185">Reference proteome</keyword>
<name>A0A9P5ELN2_COLSI</name>
<proteinExistence type="predicted"/>
<reference evidence="1" key="1">
    <citation type="submission" date="2019-06" db="EMBL/GenBank/DDBJ databases">
        <authorList>
            <person name="Gan P."/>
            <person name="Shirasu K."/>
        </authorList>
    </citation>
    <scope>NUCLEOTIDE SEQUENCE [LARGE SCALE GENOMIC DNA]</scope>
    <source>
        <strain evidence="1">CAD2</strain>
    </source>
</reference>
<gene>
    <name evidence="1" type="ORF">CGCSCA2_v010057</name>
</gene>
<dbReference type="OrthoDB" id="4622520at2759"/>
<comment type="caution">
    <text evidence="1">The sequence shown here is derived from an EMBL/GenBank/DDBJ whole genome shotgun (WGS) entry which is preliminary data.</text>
</comment>
<dbReference type="EMBL" id="QPMT01000036">
    <property type="protein sequence ID" value="KAF4853238.1"/>
    <property type="molecule type" value="Genomic_DNA"/>
</dbReference>
<organism evidence="1 2">
    <name type="scientific">Colletotrichum siamense</name>
    <name type="common">Anthracnose fungus</name>
    <dbReference type="NCBI Taxonomy" id="690259"/>
    <lineage>
        <taxon>Eukaryota</taxon>
        <taxon>Fungi</taxon>
        <taxon>Dikarya</taxon>
        <taxon>Ascomycota</taxon>
        <taxon>Pezizomycotina</taxon>
        <taxon>Sordariomycetes</taxon>
        <taxon>Hypocreomycetidae</taxon>
        <taxon>Glomerellales</taxon>
        <taxon>Glomerellaceae</taxon>
        <taxon>Colletotrichum</taxon>
        <taxon>Colletotrichum gloeosporioides species complex</taxon>
    </lineage>
</organism>
<dbReference type="Proteomes" id="UP000711996">
    <property type="component" value="Unassembled WGS sequence"/>
</dbReference>